<keyword evidence="3" id="KW-1185">Reference proteome</keyword>
<dbReference type="InterPro" id="IPR032708">
    <property type="entry name" value="McjB_C"/>
</dbReference>
<dbReference type="InterPro" id="IPR053521">
    <property type="entry name" value="McjB-like"/>
</dbReference>
<dbReference type="PATRIC" id="fig|1267766.3.peg.1763"/>
<reference evidence="2" key="1">
    <citation type="submission" date="2015-05" db="EMBL/GenBank/DDBJ databases">
        <title>The complete genome of Altererythrobacter atlanticus strain 26DY36.</title>
        <authorList>
            <person name="Wu Y.-H."/>
            <person name="Cheng H."/>
            <person name="Wu X.-W."/>
        </authorList>
    </citation>
    <scope>NUCLEOTIDE SEQUENCE [LARGE SCALE GENOMIC DNA]</scope>
    <source>
        <strain evidence="2">26DY36</strain>
    </source>
</reference>
<sequence>MKKVLHKARWKARLIRRHFSVLSLSLIALIVIRVVLATSSYRTALRLIEKAPPRRLPDIPVIVIVWAVRHTARLVPRASCLTQALAVRYLLSRIGESCVIRVGMAEGGKRPLDAHAWVIHEGRVLIGGETEEISRFTPLVDL</sequence>
<dbReference type="EMBL" id="CP011452">
    <property type="protein sequence ID" value="AKH42783.1"/>
    <property type="molecule type" value="Genomic_DNA"/>
</dbReference>
<dbReference type="Pfam" id="PF13471">
    <property type="entry name" value="Transglut_core3"/>
    <property type="match status" value="1"/>
</dbReference>
<dbReference type="KEGG" id="aay:WYH_01747"/>
<gene>
    <name evidence="2" type="ORF">WYH_01747</name>
</gene>
<accession>A0A0F7KQH5</accession>
<protein>
    <recommendedName>
        <fullName evidence="1">Microcin J25-processing protein McjB C-terminal domain-containing protein</fullName>
    </recommendedName>
</protein>
<dbReference type="NCBIfam" id="NF033537">
    <property type="entry name" value="lasso_biosyn_B2"/>
    <property type="match status" value="1"/>
</dbReference>
<evidence type="ECO:0000313" key="3">
    <source>
        <dbReference type="Proteomes" id="UP000034392"/>
    </source>
</evidence>
<dbReference type="OrthoDB" id="7569774at2"/>
<proteinExistence type="predicted"/>
<name>A0A0F7KQH5_9SPHN</name>
<feature type="domain" description="Microcin J25-processing protein McjB C-terminal" evidence="1">
    <location>
        <begin position="28"/>
        <end position="140"/>
    </location>
</feature>
<dbReference type="Proteomes" id="UP000034392">
    <property type="component" value="Chromosome"/>
</dbReference>
<dbReference type="AlphaFoldDB" id="A0A0F7KQH5"/>
<organism evidence="2 3">
    <name type="scientific">Croceibacterium atlanticum</name>
    <dbReference type="NCBI Taxonomy" id="1267766"/>
    <lineage>
        <taxon>Bacteria</taxon>
        <taxon>Pseudomonadati</taxon>
        <taxon>Pseudomonadota</taxon>
        <taxon>Alphaproteobacteria</taxon>
        <taxon>Sphingomonadales</taxon>
        <taxon>Erythrobacteraceae</taxon>
        <taxon>Croceibacterium</taxon>
    </lineage>
</organism>
<evidence type="ECO:0000259" key="1">
    <source>
        <dbReference type="Pfam" id="PF13471"/>
    </source>
</evidence>
<dbReference type="STRING" id="1267766.WYH_01747"/>
<evidence type="ECO:0000313" key="2">
    <source>
        <dbReference type="EMBL" id="AKH42783.1"/>
    </source>
</evidence>